<dbReference type="GO" id="GO:0006465">
    <property type="term" value="P:signal peptide processing"/>
    <property type="evidence" value="ECO:0007669"/>
    <property type="project" value="InterPro"/>
</dbReference>
<keyword evidence="11" id="KW-1185">Reference proteome</keyword>
<dbReference type="Pfam" id="PF06703">
    <property type="entry name" value="SPC25"/>
    <property type="match status" value="1"/>
</dbReference>
<evidence type="ECO:0000256" key="7">
    <source>
        <dbReference type="ARBA" id="ARBA00023136"/>
    </source>
</evidence>
<dbReference type="InParanoid" id="S7WBK3"/>
<comment type="similarity">
    <text evidence="2">Belongs to the SPCS2 family.</text>
</comment>
<dbReference type="InterPro" id="IPR009582">
    <property type="entry name" value="Spc2/SPCS2"/>
</dbReference>
<evidence type="ECO:0000256" key="1">
    <source>
        <dbReference type="ARBA" id="ARBA00004477"/>
    </source>
</evidence>
<dbReference type="STRING" id="1358809.S7WBK3"/>
<keyword evidence="5" id="KW-0256">Endoplasmic reticulum</keyword>
<evidence type="ECO:0000256" key="6">
    <source>
        <dbReference type="ARBA" id="ARBA00022989"/>
    </source>
</evidence>
<evidence type="ECO:0000256" key="4">
    <source>
        <dbReference type="ARBA" id="ARBA00022692"/>
    </source>
</evidence>
<feature type="transmembrane region" description="Helical" evidence="9">
    <location>
        <begin position="78"/>
        <end position="101"/>
    </location>
</feature>
<dbReference type="GO" id="GO:0005787">
    <property type="term" value="C:signal peptidase complex"/>
    <property type="evidence" value="ECO:0007669"/>
    <property type="project" value="InterPro"/>
</dbReference>
<evidence type="ECO:0000256" key="5">
    <source>
        <dbReference type="ARBA" id="ARBA00022824"/>
    </source>
</evidence>
<protein>
    <recommendedName>
        <fullName evidence="3">Signal peptidase complex subunit 2</fullName>
    </recommendedName>
</protein>
<reference evidence="11" key="1">
    <citation type="journal article" date="2013" name="PLoS Genet.">
        <title>The genome of Spraguea lophii and the basis of host-microsporidian interactions.</title>
        <authorList>
            <person name="Campbell S.E."/>
            <person name="Williams T.A."/>
            <person name="Yousuf A."/>
            <person name="Soanes D.M."/>
            <person name="Paszkiewicz K.H."/>
            <person name="Williams B.A.P."/>
        </authorList>
    </citation>
    <scope>NUCLEOTIDE SEQUENCE [LARGE SCALE GENOMIC DNA]</scope>
    <source>
        <strain evidence="11">42_110</strain>
    </source>
</reference>
<feature type="transmembrane region" description="Helical" evidence="9">
    <location>
        <begin position="48"/>
        <end position="66"/>
    </location>
</feature>
<evidence type="ECO:0000313" key="11">
    <source>
        <dbReference type="Proteomes" id="UP000014978"/>
    </source>
</evidence>
<dbReference type="PANTHER" id="PTHR13085">
    <property type="entry name" value="MICROSOMAL SIGNAL PEPTIDASE 25 KDA SUBUNIT"/>
    <property type="match status" value="1"/>
</dbReference>
<proteinExistence type="inferred from homology"/>
<evidence type="ECO:0000256" key="3">
    <source>
        <dbReference type="ARBA" id="ARBA00017057"/>
    </source>
</evidence>
<evidence type="ECO:0000256" key="2">
    <source>
        <dbReference type="ARBA" id="ARBA00007324"/>
    </source>
</evidence>
<dbReference type="PANTHER" id="PTHR13085:SF0">
    <property type="entry name" value="SIGNAL PEPTIDASE COMPLEX SUBUNIT 2"/>
    <property type="match status" value="1"/>
</dbReference>
<dbReference type="HOGENOM" id="CLU_123486_0_0_1"/>
<gene>
    <name evidence="10" type="ORF">SLOPH_1645</name>
</gene>
<dbReference type="Proteomes" id="UP000014978">
    <property type="component" value="Unassembled WGS sequence"/>
</dbReference>
<dbReference type="OrthoDB" id="29558at2759"/>
<comment type="subcellular location">
    <subcellularLocation>
        <location evidence="1">Endoplasmic reticulum membrane</location>
        <topology evidence="1">Multi-pass membrane protein</topology>
    </subcellularLocation>
</comment>
<dbReference type="AlphaFoldDB" id="S7WBK3"/>
<comment type="function">
    <text evidence="8">Component of the signal peptidase complex (SPC) which catalyzes the cleavage of N-terminal signal sequences from nascent proteins as they are translocated into the lumen of the endoplasmic reticulum. Enhances the enzymatic activity of SPC and facilitates the interactions between different components of the translocation site.</text>
</comment>
<name>S7WBK3_SPRLO</name>
<comment type="caution">
    <text evidence="10">The sequence shown here is derived from an EMBL/GenBank/DDBJ whole genome shotgun (WGS) entry which is preliminary data.</text>
</comment>
<dbReference type="GO" id="GO:0045047">
    <property type="term" value="P:protein targeting to ER"/>
    <property type="evidence" value="ECO:0007669"/>
    <property type="project" value="TreeGrafter"/>
</dbReference>
<dbReference type="VEuPathDB" id="MicrosporidiaDB:SLOPH_1645"/>
<evidence type="ECO:0000256" key="8">
    <source>
        <dbReference type="ARBA" id="ARBA00045608"/>
    </source>
</evidence>
<keyword evidence="4 9" id="KW-0812">Transmembrane</keyword>
<dbReference type="OMA" id="EYLRVEM"/>
<keyword evidence="6 9" id="KW-1133">Transmembrane helix</keyword>
<sequence>MERLEKKYKNTCIDTSDLDLVKATLNDYLSDYLTFVKQYKKSNLIVDIRNDVGILSTIITLVVLYYSLKVEFEKAKKIIAWLCAIYYIMNNLLELIVWLRYSNMIFMGTKNKKVEDQKKKKSKNKKETTESKIRIICSDQENNYEIIIYKNDNIIPIKYHRYLGDLFDEKGYFLYEEFTNDCDNVFLGF</sequence>
<dbReference type="EMBL" id="ATCN01000381">
    <property type="protein sequence ID" value="EPR79157.1"/>
    <property type="molecule type" value="Genomic_DNA"/>
</dbReference>
<keyword evidence="7 9" id="KW-0472">Membrane</keyword>
<evidence type="ECO:0000313" key="10">
    <source>
        <dbReference type="EMBL" id="EPR79157.1"/>
    </source>
</evidence>
<organism evidence="10 11">
    <name type="scientific">Spraguea lophii (strain 42_110)</name>
    <name type="common">Microsporidian parasite</name>
    <dbReference type="NCBI Taxonomy" id="1358809"/>
    <lineage>
        <taxon>Eukaryota</taxon>
        <taxon>Fungi</taxon>
        <taxon>Fungi incertae sedis</taxon>
        <taxon>Microsporidia</taxon>
        <taxon>Spragueidae</taxon>
        <taxon>Spraguea</taxon>
    </lineage>
</organism>
<accession>S7WBK3</accession>
<evidence type="ECO:0000256" key="9">
    <source>
        <dbReference type="SAM" id="Phobius"/>
    </source>
</evidence>